<evidence type="ECO:0000259" key="4">
    <source>
        <dbReference type="Pfam" id="PF04586"/>
    </source>
</evidence>
<keyword evidence="2 5" id="KW-0645">Protease</keyword>
<dbReference type="Pfam" id="PF04586">
    <property type="entry name" value="Peptidase_S78"/>
    <property type="match status" value="1"/>
</dbReference>
<feature type="domain" description="Prohead serine protease" evidence="4">
    <location>
        <begin position="36"/>
        <end position="179"/>
    </location>
</feature>
<reference evidence="5 6" key="1">
    <citation type="submission" date="2017-07" db="EMBL/GenBank/DDBJ databases">
        <title>Genome Sequence of Antarctobacter heliothermus Strain SMS3 Isolated from a culture of the Diatom Skeletonema marinoi.</title>
        <authorList>
            <person name="Topel M."/>
            <person name="Pinder M.I.M."/>
            <person name="Johansson O.N."/>
            <person name="Kourtchenko O."/>
            <person name="Godhe A."/>
            <person name="Clarke A.K."/>
        </authorList>
    </citation>
    <scope>NUCLEOTIDE SEQUENCE [LARGE SCALE GENOMIC DNA]</scope>
    <source>
        <strain evidence="5 6">SMS3</strain>
    </source>
</reference>
<dbReference type="AlphaFoldDB" id="A0A222E783"/>
<evidence type="ECO:0000256" key="2">
    <source>
        <dbReference type="ARBA" id="ARBA00022670"/>
    </source>
</evidence>
<evidence type="ECO:0000256" key="1">
    <source>
        <dbReference type="ARBA" id="ARBA00022612"/>
    </source>
</evidence>
<organism evidence="5 6">
    <name type="scientific">Antarctobacter heliothermus</name>
    <dbReference type="NCBI Taxonomy" id="74033"/>
    <lineage>
        <taxon>Bacteria</taxon>
        <taxon>Pseudomonadati</taxon>
        <taxon>Pseudomonadota</taxon>
        <taxon>Alphaproteobacteria</taxon>
        <taxon>Rhodobacterales</taxon>
        <taxon>Roseobacteraceae</taxon>
        <taxon>Antarctobacter</taxon>
    </lineage>
</organism>
<evidence type="ECO:0000313" key="5">
    <source>
        <dbReference type="EMBL" id="ASP22055.1"/>
    </source>
</evidence>
<protein>
    <submittedName>
        <fullName evidence="5">Caudovirus prohead serine protease</fullName>
    </submittedName>
</protein>
<proteinExistence type="predicted"/>
<dbReference type="Proteomes" id="UP000203589">
    <property type="component" value="Chromosome"/>
</dbReference>
<gene>
    <name evidence="5" type="ORF">ANTHELSMS3_03425</name>
</gene>
<name>A0A222E783_9RHOB</name>
<dbReference type="GO" id="GO:0006508">
    <property type="term" value="P:proteolysis"/>
    <property type="evidence" value="ECO:0007669"/>
    <property type="project" value="UniProtKB-KW"/>
</dbReference>
<dbReference type="EMBL" id="CP022540">
    <property type="protein sequence ID" value="ASP22055.1"/>
    <property type="molecule type" value="Genomic_DNA"/>
</dbReference>
<dbReference type="RefSeq" id="WP_094035886.1">
    <property type="nucleotide sequence ID" value="NZ_CP022540.1"/>
</dbReference>
<evidence type="ECO:0000256" key="3">
    <source>
        <dbReference type="ARBA" id="ARBA00022801"/>
    </source>
</evidence>
<keyword evidence="1" id="KW-1188">Viral release from host cell</keyword>
<keyword evidence="6" id="KW-1185">Reference proteome</keyword>
<sequence>MESRAVWAASGLEVRQQGQRPAIVGSFPYNTWAVLSDRGTVRKEEILPGAFDFTLSDPDAEVNLLFGHSFDRPLASRSGGSLELQDSDKALTFRATIPEGAERVSHVADALAMIAAGLATGISPGFRVPPKDVVPDAEKLTPEPGNPGVMIRQLAALVLYELSIVTRPAYPATSAELRKMPCNRLHAPQRKVLLP</sequence>
<accession>A0A222E783</accession>
<evidence type="ECO:0000313" key="6">
    <source>
        <dbReference type="Proteomes" id="UP000203589"/>
    </source>
</evidence>
<dbReference type="OrthoDB" id="7842080at2"/>
<dbReference type="GO" id="GO:0008233">
    <property type="term" value="F:peptidase activity"/>
    <property type="evidence" value="ECO:0007669"/>
    <property type="project" value="UniProtKB-KW"/>
</dbReference>
<dbReference type="InterPro" id="IPR054613">
    <property type="entry name" value="Peptidase_S78_dom"/>
</dbReference>
<dbReference type="KEGG" id="aht:ANTHELSMS3_03425"/>
<keyword evidence="3" id="KW-0378">Hydrolase</keyword>